<accession>N0B842</accession>
<dbReference type="eggNOG" id="COG5567">
    <property type="taxonomic scope" value="Bacteria"/>
</dbReference>
<keyword evidence="4" id="KW-0564">Palmitate</keyword>
<keyword evidence="5" id="KW-0998">Cell outer membrane</keyword>
<dbReference type="AlphaFoldDB" id="N0B842"/>
<evidence type="ECO:0000256" key="6">
    <source>
        <dbReference type="ARBA" id="ARBA00023288"/>
    </source>
</evidence>
<evidence type="ECO:0008006" key="10">
    <source>
        <dbReference type="Google" id="ProtNLM"/>
    </source>
</evidence>
<keyword evidence="9" id="KW-1185">Reference proteome</keyword>
<dbReference type="Proteomes" id="UP000005952">
    <property type="component" value="Chromosome"/>
</dbReference>
<comment type="subcellular location">
    <subcellularLocation>
        <location evidence="1">Cell outer membrane</location>
        <topology evidence="1">Lipid-anchor</topology>
    </subcellularLocation>
</comment>
<evidence type="ECO:0000313" key="9">
    <source>
        <dbReference type="Proteomes" id="UP000005952"/>
    </source>
</evidence>
<evidence type="ECO:0000313" key="8">
    <source>
        <dbReference type="EMBL" id="AGK56230.1"/>
    </source>
</evidence>
<dbReference type="NCBIfam" id="NF047847">
    <property type="entry name" value="SS_mature_LptM"/>
    <property type="match status" value="1"/>
</dbReference>
<gene>
    <name evidence="8" type="ORF">HYPDE_22718</name>
</gene>
<dbReference type="EMBL" id="CP005587">
    <property type="protein sequence ID" value="AGK56230.1"/>
    <property type="molecule type" value="Genomic_DNA"/>
</dbReference>
<sequence>MAGRLPAFSRAVGYWRHARMAALLRLKSLVAVALFCAVGFGFAGCGVKGPLEPPPEAKVAGDAKSPEARDPGSNSDAPQKPHEGFVLDPLLR</sequence>
<feature type="region of interest" description="Disordered" evidence="7">
    <location>
        <begin position="53"/>
        <end position="92"/>
    </location>
</feature>
<organism evidence="8 9">
    <name type="scientific">Hyphomicrobium denitrificans 1NES1</name>
    <dbReference type="NCBI Taxonomy" id="670307"/>
    <lineage>
        <taxon>Bacteria</taxon>
        <taxon>Pseudomonadati</taxon>
        <taxon>Pseudomonadota</taxon>
        <taxon>Alphaproteobacteria</taxon>
        <taxon>Hyphomicrobiales</taxon>
        <taxon>Hyphomicrobiaceae</taxon>
        <taxon>Hyphomicrobium</taxon>
    </lineage>
</organism>
<keyword evidence="6" id="KW-0449">Lipoprotein</keyword>
<name>N0B842_9HYPH</name>
<dbReference type="KEGG" id="hdt:HYPDE_22718"/>
<feature type="compositionally biased region" description="Basic and acidic residues" evidence="7">
    <location>
        <begin position="79"/>
        <end position="92"/>
    </location>
</feature>
<keyword evidence="3" id="KW-0472">Membrane</keyword>
<dbReference type="HOGENOM" id="CLU_186778_0_0_5"/>
<reference evidence="8 9" key="1">
    <citation type="journal article" date="2013" name="Genome Announc.">
        <title>Genome sequences for three denitrifying bacterial strains isolated from a uranium- and nitrate-contaminated subsurface environment.</title>
        <authorList>
            <person name="Venkatramanan R."/>
            <person name="Prakash O."/>
            <person name="Woyke T."/>
            <person name="Chain P."/>
            <person name="Goodwin L.A."/>
            <person name="Watson D."/>
            <person name="Brooks S."/>
            <person name="Kostka J.E."/>
            <person name="Green S.J."/>
        </authorList>
    </citation>
    <scope>NUCLEOTIDE SEQUENCE [LARGE SCALE GENOMIC DNA]</scope>
    <source>
        <strain evidence="8 9">1NES1</strain>
    </source>
</reference>
<evidence type="ECO:0000256" key="2">
    <source>
        <dbReference type="ARBA" id="ARBA00022729"/>
    </source>
</evidence>
<proteinExistence type="predicted"/>
<evidence type="ECO:0000256" key="5">
    <source>
        <dbReference type="ARBA" id="ARBA00023237"/>
    </source>
</evidence>
<evidence type="ECO:0000256" key="3">
    <source>
        <dbReference type="ARBA" id="ARBA00023136"/>
    </source>
</evidence>
<evidence type="ECO:0000256" key="1">
    <source>
        <dbReference type="ARBA" id="ARBA00004459"/>
    </source>
</evidence>
<keyword evidence="2" id="KW-0732">Signal</keyword>
<dbReference type="STRING" id="670307.HYPDE_22718"/>
<evidence type="ECO:0000256" key="7">
    <source>
        <dbReference type="SAM" id="MobiDB-lite"/>
    </source>
</evidence>
<feature type="compositionally biased region" description="Basic and acidic residues" evidence="7">
    <location>
        <begin position="59"/>
        <end position="70"/>
    </location>
</feature>
<protein>
    <recommendedName>
        <fullName evidence="10">Lipoprotein</fullName>
    </recommendedName>
</protein>
<evidence type="ECO:0000256" key="4">
    <source>
        <dbReference type="ARBA" id="ARBA00023139"/>
    </source>
</evidence>
<dbReference type="InterPro" id="IPR032831">
    <property type="entry name" value="LptM_cons"/>
</dbReference>